<dbReference type="InterPro" id="IPR008257">
    <property type="entry name" value="Pept_M19"/>
</dbReference>
<comment type="caution">
    <text evidence="1">The sequence shown here is derived from an EMBL/GenBank/DDBJ whole genome shotgun (WGS) entry which is preliminary data.</text>
</comment>
<proteinExistence type="predicted"/>
<dbReference type="Pfam" id="PF01244">
    <property type="entry name" value="Peptidase_M19"/>
    <property type="match status" value="1"/>
</dbReference>
<dbReference type="Proteomes" id="UP000444174">
    <property type="component" value="Unassembled WGS sequence"/>
</dbReference>
<dbReference type="InterPro" id="IPR032466">
    <property type="entry name" value="Metal_Hydrolase"/>
</dbReference>
<dbReference type="PANTHER" id="PTHR10443">
    <property type="entry name" value="MICROSOMAL DIPEPTIDASE"/>
    <property type="match status" value="1"/>
</dbReference>
<keyword evidence="2" id="KW-1185">Reference proteome</keyword>
<dbReference type="PROSITE" id="PS51365">
    <property type="entry name" value="RENAL_DIPEPTIDASE_2"/>
    <property type="match status" value="1"/>
</dbReference>
<evidence type="ECO:0000313" key="2">
    <source>
        <dbReference type="Proteomes" id="UP000444174"/>
    </source>
</evidence>
<protein>
    <submittedName>
        <fullName evidence="1">Peptidase M19</fullName>
    </submittedName>
</protein>
<name>A0A843YJH9_9RHOB</name>
<dbReference type="PANTHER" id="PTHR10443:SF12">
    <property type="entry name" value="DIPEPTIDASE"/>
    <property type="match status" value="1"/>
</dbReference>
<dbReference type="EMBL" id="WIBF01000010">
    <property type="protein sequence ID" value="MQQ09815.1"/>
    <property type="molecule type" value="Genomic_DNA"/>
</dbReference>
<dbReference type="GO" id="GO:0006508">
    <property type="term" value="P:proteolysis"/>
    <property type="evidence" value="ECO:0007669"/>
    <property type="project" value="InterPro"/>
</dbReference>
<sequence>MMRCVFDGHNDVLLRLLQSGGRTACESFLTGRDDALDLPKAQKGGFAGGFFAHFVPSATDLDDKLSAMSAPQYDLELPDPIDWEDAVAVVMEQAAILLDLERLGAVKIVRSVADIHTAMEQGKIAAIFHIEGAEAIDADLHSLDLFHAAGLRSLGPVWSRPTIFGEGVPFRFPSNGDIGAGLTGHGKRLIRRCNALGILVDLSHLNEAGFWDVARLSDAPLVATHSNAYAVTPHSRNLTDDQLRAIADSDGMVGLNFATAFLRDDGKMDAATPISQMLVHLDHMIEILGEDRVGLGSDYDGAMVPEALTTVADLPHLTEAMTAHGYDAALIDKICHKNWLRVLAKTWGEPAR</sequence>
<dbReference type="AlphaFoldDB" id="A0A843YJH9"/>
<dbReference type="CDD" id="cd01301">
    <property type="entry name" value="rDP_like"/>
    <property type="match status" value="1"/>
</dbReference>
<dbReference type="Gene3D" id="3.20.20.140">
    <property type="entry name" value="Metal-dependent hydrolases"/>
    <property type="match status" value="1"/>
</dbReference>
<gene>
    <name evidence="1" type="ORF">GFB49_15220</name>
</gene>
<reference evidence="1 2" key="1">
    <citation type="submission" date="2019-10" db="EMBL/GenBank/DDBJ databases">
        <title>Epibacterium sp. nov., isolated from seawater.</title>
        <authorList>
            <person name="Zhang X."/>
            <person name="Li N."/>
        </authorList>
    </citation>
    <scope>NUCLEOTIDE SEQUENCE [LARGE SCALE GENOMIC DNA]</scope>
    <source>
        <strain evidence="1 2">SM1979</strain>
    </source>
</reference>
<accession>A0A843YJH9</accession>
<evidence type="ECO:0000313" key="1">
    <source>
        <dbReference type="EMBL" id="MQQ09815.1"/>
    </source>
</evidence>
<dbReference type="SUPFAM" id="SSF51556">
    <property type="entry name" value="Metallo-dependent hydrolases"/>
    <property type="match status" value="1"/>
</dbReference>
<organism evidence="1 2">
    <name type="scientific">Tritonibacter litoralis</name>
    <dbReference type="NCBI Taxonomy" id="2662264"/>
    <lineage>
        <taxon>Bacteria</taxon>
        <taxon>Pseudomonadati</taxon>
        <taxon>Pseudomonadota</taxon>
        <taxon>Alphaproteobacteria</taxon>
        <taxon>Rhodobacterales</taxon>
        <taxon>Paracoccaceae</taxon>
        <taxon>Tritonibacter</taxon>
    </lineage>
</organism>
<dbReference type="GO" id="GO:0070573">
    <property type="term" value="F:metallodipeptidase activity"/>
    <property type="evidence" value="ECO:0007669"/>
    <property type="project" value="InterPro"/>
</dbReference>